<dbReference type="SUPFAM" id="SSF50249">
    <property type="entry name" value="Nucleic acid-binding proteins"/>
    <property type="match status" value="1"/>
</dbReference>
<name>K1RTR4_MAGGI</name>
<dbReference type="HOGENOM" id="CLU_1742337_0_0_1"/>
<proteinExistence type="predicted"/>
<organism evidence="1">
    <name type="scientific">Magallana gigas</name>
    <name type="common">Pacific oyster</name>
    <name type="synonym">Crassostrea gigas</name>
    <dbReference type="NCBI Taxonomy" id="29159"/>
    <lineage>
        <taxon>Eukaryota</taxon>
        <taxon>Metazoa</taxon>
        <taxon>Spiralia</taxon>
        <taxon>Lophotrochozoa</taxon>
        <taxon>Mollusca</taxon>
        <taxon>Bivalvia</taxon>
        <taxon>Autobranchia</taxon>
        <taxon>Pteriomorphia</taxon>
        <taxon>Ostreida</taxon>
        <taxon>Ostreoidea</taxon>
        <taxon>Ostreidae</taxon>
        <taxon>Magallana</taxon>
    </lineage>
</organism>
<protein>
    <submittedName>
        <fullName evidence="1">Uncharacterized protein</fullName>
    </submittedName>
</protein>
<dbReference type="EMBL" id="JH817090">
    <property type="protein sequence ID" value="EKC37986.1"/>
    <property type="molecule type" value="Genomic_DNA"/>
</dbReference>
<reference evidence="1" key="1">
    <citation type="journal article" date="2012" name="Nature">
        <title>The oyster genome reveals stress adaptation and complexity of shell formation.</title>
        <authorList>
            <person name="Zhang G."/>
            <person name="Fang X."/>
            <person name="Guo X."/>
            <person name="Li L."/>
            <person name="Luo R."/>
            <person name="Xu F."/>
            <person name="Yang P."/>
            <person name="Zhang L."/>
            <person name="Wang X."/>
            <person name="Qi H."/>
            <person name="Xiong Z."/>
            <person name="Que H."/>
            <person name="Xie Y."/>
            <person name="Holland P.W."/>
            <person name="Paps J."/>
            <person name="Zhu Y."/>
            <person name="Wu F."/>
            <person name="Chen Y."/>
            <person name="Wang J."/>
            <person name="Peng C."/>
            <person name="Meng J."/>
            <person name="Yang L."/>
            <person name="Liu J."/>
            <person name="Wen B."/>
            <person name="Zhang N."/>
            <person name="Huang Z."/>
            <person name="Zhu Q."/>
            <person name="Feng Y."/>
            <person name="Mount A."/>
            <person name="Hedgecock D."/>
            <person name="Xu Z."/>
            <person name="Liu Y."/>
            <person name="Domazet-Loso T."/>
            <person name="Du Y."/>
            <person name="Sun X."/>
            <person name="Zhang S."/>
            <person name="Liu B."/>
            <person name="Cheng P."/>
            <person name="Jiang X."/>
            <person name="Li J."/>
            <person name="Fan D."/>
            <person name="Wang W."/>
            <person name="Fu W."/>
            <person name="Wang T."/>
            <person name="Wang B."/>
            <person name="Zhang J."/>
            <person name="Peng Z."/>
            <person name="Li Y."/>
            <person name="Li N."/>
            <person name="Wang J."/>
            <person name="Chen M."/>
            <person name="He Y."/>
            <person name="Tan F."/>
            <person name="Song X."/>
            <person name="Zheng Q."/>
            <person name="Huang R."/>
            <person name="Yang H."/>
            <person name="Du X."/>
            <person name="Chen L."/>
            <person name="Yang M."/>
            <person name="Gaffney P.M."/>
            <person name="Wang S."/>
            <person name="Luo L."/>
            <person name="She Z."/>
            <person name="Ming Y."/>
            <person name="Huang W."/>
            <person name="Zhang S."/>
            <person name="Huang B."/>
            <person name="Zhang Y."/>
            <person name="Qu T."/>
            <person name="Ni P."/>
            <person name="Miao G."/>
            <person name="Wang J."/>
            <person name="Wang Q."/>
            <person name="Steinberg C.E."/>
            <person name="Wang H."/>
            <person name="Li N."/>
            <person name="Qian L."/>
            <person name="Zhang G."/>
            <person name="Li Y."/>
            <person name="Yang H."/>
            <person name="Liu X."/>
            <person name="Wang J."/>
            <person name="Yin Y."/>
            <person name="Wang J."/>
        </authorList>
    </citation>
    <scope>NUCLEOTIDE SEQUENCE [LARGE SCALE GENOMIC DNA]</scope>
    <source>
        <strain evidence="1">05x7-T-G4-1.051#20</strain>
    </source>
</reference>
<sequence>MGKIQPAHELDWFLCVMGSSGNQASTRLSESGSITNFMENKTSKRRIITLSDQTGSVDVKMWESHVNNVTSQNDVTTICFTVDVYMGRVSLNSNTSTTLQIYLRLPDDLKIRNIENIVNLILLMIQSSLLKPRRTLAICMLYLWSASVWC</sequence>
<evidence type="ECO:0000313" key="1">
    <source>
        <dbReference type="EMBL" id="EKC37986.1"/>
    </source>
</evidence>
<dbReference type="AlphaFoldDB" id="K1RTR4"/>
<dbReference type="InterPro" id="IPR012340">
    <property type="entry name" value="NA-bd_OB-fold"/>
</dbReference>
<dbReference type="Gene3D" id="2.40.50.140">
    <property type="entry name" value="Nucleic acid-binding proteins"/>
    <property type="match status" value="1"/>
</dbReference>
<dbReference type="InParanoid" id="K1RTR4"/>
<gene>
    <name evidence="1" type="ORF">CGI_10025567</name>
</gene>
<accession>K1RTR4</accession>